<feature type="compositionally biased region" description="Basic and acidic residues" evidence="6">
    <location>
        <begin position="996"/>
        <end position="1010"/>
    </location>
</feature>
<evidence type="ECO:0000313" key="9">
    <source>
        <dbReference type="Proteomes" id="UP000186817"/>
    </source>
</evidence>
<reference evidence="8 9" key="1">
    <citation type="submission" date="2016-02" db="EMBL/GenBank/DDBJ databases">
        <title>Genome analysis of coral dinoflagellate symbionts highlights evolutionary adaptations to a symbiotic lifestyle.</title>
        <authorList>
            <person name="Aranda M."/>
            <person name="Li Y."/>
            <person name="Liew Y.J."/>
            <person name="Baumgarten S."/>
            <person name="Simakov O."/>
            <person name="Wilson M."/>
            <person name="Piel J."/>
            <person name="Ashoor H."/>
            <person name="Bougouffa S."/>
            <person name="Bajic V.B."/>
            <person name="Ryu T."/>
            <person name="Ravasi T."/>
            <person name="Bayer T."/>
            <person name="Micklem G."/>
            <person name="Kim H."/>
            <person name="Bhak J."/>
            <person name="Lajeunesse T.C."/>
            <person name="Voolstra C.R."/>
        </authorList>
    </citation>
    <scope>NUCLEOTIDE SEQUENCE [LARGE SCALE GENOMIC DNA]</scope>
    <source>
        <strain evidence="8 9">CCMP2467</strain>
    </source>
</reference>
<dbReference type="GO" id="GO:0008311">
    <property type="term" value="F:double-stranded DNA 3'-5' DNA exonuclease activity"/>
    <property type="evidence" value="ECO:0007669"/>
    <property type="project" value="TreeGrafter"/>
</dbReference>
<name>A0A1Q9EBC6_SYMMI</name>
<dbReference type="GO" id="GO:0006284">
    <property type="term" value="P:base-excision repair"/>
    <property type="evidence" value="ECO:0007669"/>
    <property type="project" value="TreeGrafter"/>
</dbReference>
<keyword evidence="5" id="KW-0460">Magnesium</keyword>
<evidence type="ECO:0000256" key="1">
    <source>
        <dbReference type="ARBA" id="ARBA00001946"/>
    </source>
</evidence>
<dbReference type="Gene3D" id="3.60.10.10">
    <property type="entry name" value="Endonuclease/exonuclease/phosphatase"/>
    <property type="match status" value="1"/>
</dbReference>
<protein>
    <recommendedName>
        <fullName evidence="7">USP domain-containing protein</fullName>
    </recommendedName>
</protein>
<dbReference type="InterPro" id="IPR005135">
    <property type="entry name" value="Endo/exonuclease/phosphatase"/>
</dbReference>
<dbReference type="GO" id="GO:0046872">
    <property type="term" value="F:metal ion binding"/>
    <property type="evidence" value="ECO:0007669"/>
    <property type="project" value="UniProtKB-KW"/>
</dbReference>
<dbReference type="GO" id="GO:0004843">
    <property type="term" value="F:cysteine-type deubiquitinase activity"/>
    <property type="evidence" value="ECO:0007669"/>
    <property type="project" value="InterPro"/>
</dbReference>
<dbReference type="SUPFAM" id="SSF56219">
    <property type="entry name" value="DNase I-like"/>
    <property type="match status" value="1"/>
</dbReference>
<feature type="region of interest" description="Disordered" evidence="6">
    <location>
        <begin position="1"/>
        <end position="22"/>
    </location>
</feature>
<keyword evidence="9" id="KW-1185">Reference proteome</keyword>
<dbReference type="InterPro" id="IPR038765">
    <property type="entry name" value="Papain-like_cys_pep_sf"/>
</dbReference>
<dbReference type="Proteomes" id="UP000186817">
    <property type="component" value="Unassembled WGS sequence"/>
</dbReference>
<dbReference type="PANTHER" id="PTHR22748:SF6">
    <property type="entry name" value="DNA-(APURINIC OR APYRIMIDINIC SITE) ENDONUCLEASE"/>
    <property type="match status" value="1"/>
</dbReference>
<dbReference type="Pfam" id="PF03372">
    <property type="entry name" value="Exo_endo_phos"/>
    <property type="match status" value="1"/>
</dbReference>
<feature type="domain" description="USP" evidence="7">
    <location>
        <begin position="729"/>
        <end position="971"/>
    </location>
</feature>
<feature type="compositionally biased region" description="Polar residues" evidence="6">
    <location>
        <begin position="978"/>
        <end position="987"/>
    </location>
</feature>
<dbReference type="EMBL" id="LSRX01000201">
    <property type="protein sequence ID" value="OLQ04744.1"/>
    <property type="molecule type" value="Genomic_DNA"/>
</dbReference>
<keyword evidence="4" id="KW-0378">Hydrolase</keyword>
<comment type="cofactor">
    <cofactor evidence="1">
        <name>Mg(2+)</name>
        <dbReference type="ChEBI" id="CHEBI:18420"/>
    </cofactor>
</comment>
<dbReference type="Gene3D" id="3.90.70.10">
    <property type="entry name" value="Cysteine proteinases"/>
    <property type="match status" value="1"/>
</dbReference>
<gene>
    <name evidence="8" type="ORF">AK812_SmicGene12129</name>
</gene>
<dbReference type="InterPro" id="IPR028889">
    <property type="entry name" value="USP"/>
</dbReference>
<dbReference type="InterPro" id="IPR001394">
    <property type="entry name" value="Peptidase_C19_UCH"/>
</dbReference>
<accession>A0A1Q9EBC6</accession>
<dbReference type="PROSITE" id="PS50235">
    <property type="entry name" value="USP_3"/>
    <property type="match status" value="1"/>
</dbReference>
<comment type="caution">
    <text evidence="8">The sequence shown here is derived from an EMBL/GenBank/DDBJ whole genome shotgun (WGS) entry which is preliminary data.</text>
</comment>
<dbReference type="CDD" id="cd02257">
    <property type="entry name" value="Peptidase_C19"/>
    <property type="match status" value="1"/>
</dbReference>
<proteinExistence type="inferred from homology"/>
<dbReference type="OrthoDB" id="10271554at2759"/>
<dbReference type="PANTHER" id="PTHR22748">
    <property type="entry name" value="AP ENDONUCLEASE"/>
    <property type="match status" value="1"/>
</dbReference>
<evidence type="ECO:0000256" key="6">
    <source>
        <dbReference type="SAM" id="MobiDB-lite"/>
    </source>
</evidence>
<sequence length="1277" mass="143408">MVENSNHQFFGDRSSWSQVQERPDKPLQRLLGGAVGVRVDTAPPGVSEASAKNGGIFPVQQVQQLTKIKKRSLRRAICRAHKQGQAVYRGKKIVAHPDLMPRMSANKVSCEQNRLACITWNVGGLTQVLMAELLTWLAINKDIQILMLQETHWGNSCDWEAQGWFFCHSASPKPRSGGVLIALRRDIFAKETVRWQEVVPGRLLHVRAFAHQQHVDLLTIYQHALPFGGELLEDVMKKRSGLWKELDRQLGSFPARSSIVLGGDFNCVLEASPPHVGFGIHPGSDRAHLADERKRVGEMLRRYSLCALNSWQHKRYTYRHPSGKSQIDYLVVRKSLADSLAKGATPIEVPMAGWRSSGHFPVKASLRWDWRPWKHAASIAGRNSHETLVPSQDQNHTLAGLKKSIVQSSCKTVSATKPQVVSIDGPIKAYWQARARFKAAGIKSLKNIFERFKLYVQMTSAHRELRRAARARKVQQHQQILEMAEDADNRDAMAAALATVSQQALIDTPQYAYRPQAGTMDAPSILYRTMNFTHPYARLEYLHILQLCRQLDAQLGEGNYGNLCVRAVLSPQVSSVIAGHMRKILRVYEHGISNDAVLQRAKIDPLAMLLAGAQNLQQTIVQDTLRGHGLKQKELTRIRTICEQLQAHAAQPQGTSILFVRKAEDGNCAWVKEKVATGYSPSELPSIIEDNEAMPVLWQRGQGQRIFNAAVYYLSVGHADMTEQWILRLRLTNPGNHCYANAAIVAMLSLFSYASDTPAGLRALRRLCQDAARRSQAVILSRQFVVRSCAPRWNFSSDQQDAVEFITSVMDGTRWHHGWWEARSFQEGTLCQHETGRAPLLLPVPEGAFDLQDAIQAWHDRGYVHALTSAPQITLLQLARYVQDHKNIAEAHVQDFIMMPVFKVGLEIKWIRYQVVAAILHYGPTPQSGHYRSHLKLDDQWFLTDDGIEAVPQPILQVAQKRNNMDQVSREELNLFNTFMPSGTGTTRDPGAASGLDERDPKTAKLDKRGKGSASTDSGSARGKRNWQETSWGTKWNSMSRQSTWNPDDTELEAVKAAIAQMQRLILRHEDATNLQRLETSYVAHLRISTPESIVAAIHRTAAGWKSAKENNPESLDKPLRATLITCVFLELRTRVANLTPDQAAKLKELQWYDEASTTWHYVKWNAEAKTLVKDEEREGIKTEAVLRTLDDVLRAAPKTNAVARFHPTRPLAQEMSGETITFLMQFGNRNDHAEKLCDSMDKLSGLSVTQLVGLGVKPDRLRRSTLANQIAASFMG</sequence>
<comment type="similarity">
    <text evidence="2">Belongs to the DNA repair enzymes AP/ExoA family.</text>
</comment>
<dbReference type="InterPro" id="IPR036691">
    <property type="entry name" value="Endo/exonu/phosph_ase_sf"/>
</dbReference>
<dbReference type="GO" id="GO:0003906">
    <property type="term" value="F:DNA-(apurinic or apyrimidinic site) endonuclease activity"/>
    <property type="evidence" value="ECO:0007669"/>
    <property type="project" value="TreeGrafter"/>
</dbReference>
<organism evidence="8 9">
    <name type="scientific">Symbiodinium microadriaticum</name>
    <name type="common">Dinoflagellate</name>
    <name type="synonym">Zooxanthella microadriatica</name>
    <dbReference type="NCBI Taxonomy" id="2951"/>
    <lineage>
        <taxon>Eukaryota</taxon>
        <taxon>Sar</taxon>
        <taxon>Alveolata</taxon>
        <taxon>Dinophyceae</taxon>
        <taxon>Suessiales</taxon>
        <taxon>Symbiodiniaceae</taxon>
        <taxon>Symbiodinium</taxon>
    </lineage>
</organism>
<evidence type="ECO:0000256" key="5">
    <source>
        <dbReference type="ARBA" id="ARBA00022842"/>
    </source>
</evidence>
<evidence type="ECO:0000256" key="4">
    <source>
        <dbReference type="ARBA" id="ARBA00022801"/>
    </source>
</evidence>
<dbReference type="AlphaFoldDB" id="A0A1Q9EBC6"/>
<evidence type="ECO:0000256" key="2">
    <source>
        <dbReference type="ARBA" id="ARBA00007092"/>
    </source>
</evidence>
<dbReference type="SUPFAM" id="SSF54001">
    <property type="entry name" value="Cysteine proteinases"/>
    <property type="match status" value="1"/>
</dbReference>
<evidence type="ECO:0000313" key="8">
    <source>
        <dbReference type="EMBL" id="OLQ04744.1"/>
    </source>
</evidence>
<dbReference type="GO" id="GO:0016579">
    <property type="term" value="P:protein deubiquitination"/>
    <property type="evidence" value="ECO:0007669"/>
    <property type="project" value="InterPro"/>
</dbReference>
<evidence type="ECO:0000256" key="3">
    <source>
        <dbReference type="ARBA" id="ARBA00022723"/>
    </source>
</evidence>
<feature type="region of interest" description="Disordered" evidence="6">
    <location>
        <begin position="978"/>
        <end position="1045"/>
    </location>
</feature>
<feature type="compositionally biased region" description="Polar residues" evidence="6">
    <location>
        <begin position="1028"/>
        <end position="1045"/>
    </location>
</feature>
<dbReference type="InterPro" id="IPR004808">
    <property type="entry name" value="AP_endonuc_1"/>
</dbReference>
<feature type="compositionally biased region" description="Polar residues" evidence="6">
    <location>
        <begin position="1"/>
        <end position="20"/>
    </location>
</feature>
<dbReference type="Pfam" id="PF00443">
    <property type="entry name" value="UCH"/>
    <property type="match status" value="1"/>
</dbReference>
<dbReference type="GO" id="GO:0008081">
    <property type="term" value="F:phosphoric diester hydrolase activity"/>
    <property type="evidence" value="ECO:0007669"/>
    <property type="project" value="TreeGrafter"/>
</dbReference>
<keyword evidence="3" id="KW-0479">Metal-binding</keyword>
<evidence type="ECO:0000259" key="7">
    <source>
        <dbReference type="PROSITE" id="PS50235"/>
    </source>
</evidence>